<evidence type="ECO:0008006" key="4">
    <source>
        <dbReference type="Google" id="ProtNLM"/>
    </source>
</evidence>
<dbReference type="OrthoDB" id="9767470at2"/>
<dbReference type="AlphaFoldDB" id="A0A512HAR0"/>
<evidence type="ECO:0000256" key="1">
    <source>
        <dbReference type="SAM" id="Phobius"/>
    </source>
</evidence>
<comment type="caution">
    <text evidence="2">The sequence shown here is derived from an EMBL/GenBank/DDBJ whole genome shotgun (WGS) entry which is preliminary data.</text>
</comment>
<evidence type="ECO:0000313" key="3">
    <source>
        <dbReference type="Proteomes" id="UP000321567"/>
    </source>
</evidence>
<protein>
    <recommendedName>
        <fullName evidence="4">Egg lysin</fullName>
    </recommendedName>
</protein>
<sequence length="432" mass="47347">MSPLFQEHPLRDVLANELHTRAADEIMAPAQISHFAVLTGEDNEGALDHLADLCQRLGGAAPTQGANHFTIDFGGLVVRFERHTEFCSYAFIRRGRTGEAPFDRMPLTVVPEDWLATLPGPVLSGVHIVLEARDEPEHDLGELSLRHFAGNVLMGAILGGGAAKALSDLRLHGDRFHRILVRDVGLSPSHAGRTVQRLIEMNTYRALALLALPQARNASPALRGIDTALADIAGRIADVRNKDKDADLLFELSELTAQVEAVAAANSYRFAASRAYYQLVMRRLDDLRQGRLGELVTFTAFMERRLTPAMATCQSVAERTEALSNRGARVASLLRARVEVDLQAQNKRLLESMDRRARLQLRLQQAVEGLSVVAISYYMIGLVGYLAKGLKAAGILPWSDTLVTGLAVPVVIGMIYLGLRRAKKAMGLEEHD</sequence>
<reference evidence="2 3" key="1">
    <citation type="submission" date="2019-07" db="EMBL/GenBank/DDBJ databases">
        <title>Whole genome shotgun sequence of Rhodospirillum oryzae NBRC 107573.</title>
        <authorList>
            <person name="Hosoyama A."/>
            <person name="Uohara A."/>
            <person name="Ohji S."/>
            <person name="Ichikawa N."/>
        </authorList>
    </citation>
    <scope>NUCLEOTIDE SEQUENCE [LARGE SCALE GENOMIC DNA]</scope>
    <source>
        <strain evidence="2 3">NBRC 107573</strain>
    </source>
</reference>
<proteinExistence type="predicted"/>
<dbReference type="RefSeq" id="WP_147164574.1">
    <property type="nucleotide sequence ID" value="NZ_BJZO01000087.1"/>
</dbReference>
<keyword evidence="1" id="KW-0472">Membrane</keyword>
<accession>A0A512HAR0</accession>
<dbReference type="Pfam" id="PF11902">
    <property type="entry name" value="DUF3422"/>
    <property type="match status" value="1"/>
</dbReference>
<keyword evidence="3" id="KW-1185">Reference proteome</keyword>
<organism evidence="2 3">
    <name type="scientific">Pararhodospirillum oryzae</name>
    <dbReference type="NCBI Taxonomy" id="478448"/>
    <lineage>
        <taxon>Bacteria</taxon>
        <taxon>Pseudomonadati</taxon>
        <taxon>Pseudomonadota</taxon>
        <taxon>Alphaproteobacteria</taxon>
        <taxon>Rhodospirillales</taxon>
        <taxon>Rhodospirillaceae</taxon>
        <taxon>Pararhodospirillum</taxon>
    </lineage>
</organism>
<name>A0A512HAR0_9PROT</name>
<dbReference type="EMBL" id="BJZO01000087">
    <property type="protein sequence ID" value="GEO82547.1"/>
    <property type="molecule type" value="Genomic_DNA"/>
</dbReference>
<gene>
    <name evidence="2" type="ORF">ROR02_26780</name>
</gene>
<feature type="transmembrane region" description="Helical" evidence="1">
    <location>
        <begin position="366"/>
        <end position="386"/>
    </location>
</feature>
<keyword evidence="1" id="KW-1133">Transmembrane helix</keyword>
<dbReference type="Proteomes" id="UP000321567">
    <property type="component" value="Unassembled WGS sequence"/>
</dbReference>
<evidence type="ECO:0000313" key="2">
    <source>
        <dbReference type="EMBL" id="GEO82547.1"/>
    </source>
</evidence>
<feature type="transmembrane region" description="Helical" evidence="1">
    <location>
        <begin position="398"/>
        <end position="419"/>
    </location>
</feature>
<dbReference type="InterPro" id="IPR021830">
    <property type="entry name" value="DUF3422"/>
</dbReference>
<keyword evidence="1" id="KW-0812">Transmembrane</keyword>